<comment type="similarity">
    <text evidence="3 10">Belongs to the glycosyltransferase 39 family.</text>
</comment>
<feature type="transmembrane region" description="Helical" evidence="10">
    <location>
        <begin position="209"/>
        <end position="227"/>
    </location>
</feature>
<keyword evidence="6 10" id="KW-0812">Transmembrane</keyword>
<comment type="pathway">
    <text evidence="2 10">Protein modification; protein glycosylation.</text>
</comment>
<evidence type="ECO:0000256" key="7">
    <source>
        <dbReference type="ARBA" id="ARBA00022989"/>
    </source>
</evidence>
<evidence type="ECO:0000259" key="11">
    <source>
        <dbReference type="Pfam" id="PF02366"/>
    </source>
</evidence>
<dbReference type="GO" id="GO:0012505">
    <property type="term" value="C:endomembrane system"/>
    <property type="evidence" value="ECO:0007669"/>
    <property type="project" value="UniProtKB-SubCell"/>
</dbReference>
<evidence type="ECO:0000259" key="12">
    <source>
        <dbReference type="Pfam" id="PF16192"/>
    </source>
</evidence>
<dbReference type="GO" id="GO:0005886">
    <property type="term" value="C:plasma membrane"/>
    <property type="evidence" value="ECO:0007669"/>
    <property type="project" value="UniProtKB-SubCell"/>
</dbReference>
<evidence type="ECO:0000256" key="8">
    <source>
        <dbReference type="ARBA" id="ARBA00023136"/>
    </source>
</evidence>
<dbReference type="GO" id="GO:0004169">
    <property type="term" value="F:dolichyl-phosphate-mannose-protein mannosyltransferase activity"/>
    <property type="evidence" value="ECO:0007669"/>
    <property type="project" value="UniProtKB-UniRule"/>
</dbReference>
<dbReference type="EC" id="2.4.1.-" evidence="10"/>
<evidence type="ECO:0000256" key="4">
    <source>
        <dbReference type="ARBA" id="ARBA00022676"/>
    </source>
</evidence>
<keyword evidence="7 10" id="KW-1133">Transmembrane helix</keyword>
<evidence type="ECO:0000256" key="3">
    <source>
        <dbReference type="ARBA" id="ARBA00007222"/>
    </source>
</evidence>
<keyword evidence="10" id="KW-1003">Cell membrane</keyword>
<evidence type="ECO:0000313" key="14">
    <source>
        <dbReference type="Proteomes" id="UP000325003"/>
    </source>
</evidence>
<comment type="subcellular location">
    <subcellularLocation>
        <location evidence="10">Cell membrane</location>
    </subcellularLocation>
    <subcellularLocation>
        <location evidence="1">Endomembrane system</location>
        <topology evidence="1">Multi-pass membrane protein</topology>
    </subcellularLocation>
</comment>
<keyword evidence="5 10" id="KW-0808">Transferase</keyword>
<feature type="transmembrane region" description="Helical" evidence="10">
    <location>
        <begin position="486"/>
        <end position="503"/>
    </location>
</feature>
<dbReference type="Proteomes" id="UP000325003">
    <property type="component" value="Unassembled WGS sequence"/>
</dbReference>
<feature type="transmembrane region" description="Helical" evidence="10">
    <location>
        <begin position="568"/>
        <end position="591"/>
    </location>
</feature>
<reference evidence="13 14" key="1">
    <citation type="submission" date="2019-09" db="EMBL/GenBank/DDBJ databases">
        <title>Nocardioides panacisoli sp. nov., isolated from the soil of a ginseng field.</title>
        <authorList>
            <person name="Cho C."/>
        </authorList>
    </citation>
    <scope>NUCLEOTIDE SEQUENCE [LARGE SCALE GENOMIC DNA]</scope>
    <source>
        <strain evidence="13 14">BN130099</strain>
    </source>
</reference>
<accession>A0A5B1LEW1</accession>
<feature type="transmembrane region" description="Helical" evidence="10">
    <location>
        <begin position="52"/>
        <end position="71"/>
    </location>
</feature>
<dbReference type="PANTHER" id="PTHR10050:SF46">
    <property type="entry name" value="PROTEIN O-MANNOSYL-TRANSFERASE 2"/>
    <property type="match status" value="1"/>
</dbReference>
<keyword evidence="14" id="KW-1185">Reference proteome</keyword>
<evidence type="ECO:0000256" key="1">
    <source>
        <dbReference type="ARBA" id="ARBA00004127"/>
    </source>
</evidence>
<dbReference type="Pfam" id="PF16192">
    <property type="entry name" value="PMT_4TMC"/>
    <property type="match status" value="1"/>
</dbReference>
<reference evidence="13 14" key="2">
    <citation type="submission" date="2019-09" db="EMBL/GenBank/DDBJ databases">
        <authorList>
            <person name="Jin C."/>
        </authorList>
    </citation>
    <scope>NUCLEOTIDE SEQUENCE [LARGE SCALE GENOMIC DNA]</scope>
    <source>
        <strain evidence="13 14">BN130099</strain>
    </source>
</reference>
<comment type="function">
    <text evidence="10">Protein O-mannosyltransferase that catalyzes the transfer of a single mannose residue from a polyprenol phospho-mannosyl lipidic donor to the hydroxyl group of selected serine and threonine residues in acceptor proteins.</text>
</comment>
<dbReference type="EMBL" id="VUJV01000003">
    <property type="protein sequence ID" value="KAA1419261.1"/>
    <property type="molecule type" value="Genomic_DNA"/>
</dbReference>
<feature type="transmembrane region" description="Helical" evidence="10">
    <location>
        <begin position="533"/>
        <end position="556"/>
    </location>
</feature>
<evidence type="ECO:0000256" key="9">
    <source>
        <dbReference type="ARBA" id="ARBA00093617"/>
    </source>
</evidence>
<evidence type="ECO:0000256" key="6">
    <source>
        <dbReference type="ARBA" id="ARBA00022692"/>
    </source>
</evidence>
<sequence>MAGVVEFTVVTATDQPTEEWTGLSRTAEGEAVPLAAERGRGFFAGLRPSDKAVGWLAPISVTLVAFALRLYHLGTPARFAFDETYYAKDAWSVLHNGYAQTYLTDVDGNTANKIDADILEGHVNNVWTGDPSMAVHPEVGKWLIALGEHTFGMDPFGWRIASAVVGALMVLVMCRLLRRMTGSTLLGCIGGMLLMFDGLHFVLSRLALLDIFLAFFLLCGIHCIVADRDWYRRRMARLVDGVSTSSTTEPGWGPVRALLFRPWLLAGGISFGLAIGTKWVALYPLGAFGLMVWFWSAGARRSHGVRWSVVKSAVSDGIPAFVHLVVVAVLVYIATWTGWLIHASAYEDHLSSTQYRQYTGQGHCAANDDSYVATDLDHSKRWPTATEKDASGLGEVWQSLRSLWYYHQDVYTFHTHFLNCSEHTYASKPSSWLLINRPVGVAVTNDIQPEDRPLTGENQGLPRDKDCDAAANEDCIRQVLLIGTPMIWWGGCIALLFSVVMWIGQRDWRYGVAVVGTLSTWLPWLQYDDRPIFIFYAIAILPFVVMALTLSIGTLIGPSRLPSTRRTVGVVVSGAFLVLVLVNFAWFWPIWTNGLLTSSEWLDRIWFQRWV</sequence>
<keyword evidence="8 10" id="KW-0472">Membrane</keyword>
<gene>
    <name evidence="13" type="ORF">F0U44_12510</name>
</gene>
<feature type="transmembrane region" description="Helical" evidence="10">
    <location>
        <begin position="281"/>
        <end position="299"/>
    </location>
</feature>
<dbReference type="UniPathway" id="UPA00378"/>
<evidence type="ECO:0000256" key="10">
    <source>
        <dbReference type="RuleBase" id="RU367007"/>
    </source>
</evidence>
<evidence type="ECO:0000313" key="13">
    <source>
        <dbReference type="EMBL" id="KAA1419261.1"/>
    </source>
</evidence>
<feature type="domain" description="ArnT-like N-terminal" evidence="11">
    <location>
        <begin position="142"/>
        <end position="225"/>
    </location>
</feature>
<dbReference type="InterPro" id="IPR003342">
    <property type="entry name" value="ArnT-like_N"/>
</dbReference>
<dbReference type="PANTHER" id="PTHR10050">
    <property type="entry name" value="DOLICHYL-PHOSPHATE-MANNOSE--PROTEIN MANNOSYLTRANSFERASE"/>
    <property type="match status" value="1"/>
</dbReference>
<proteinExistence type="inferred from homology"/>
<feature type="transmembrane region" description="Helical" evidence="10">
    <location>
        <begin position="184"/>
        <end position="203"/>
    </location>
</feature>
<name>A0A5B1LEW1_9ACTN</name>
<dbReference type="Pfam" id="PF02366">
    <property type="entry name" value="PMT"/>
    <property type="match status" value="1"/>
</dbReference>
<protein>
    <recommendedName>
        <fullName evidence="9 10">Polyprenol-phosphate-mannose--protein mannosyltransferase</fullName>
        <ecNumber evidence="10">2.4.1.-</ecNumber>
    </recommendedName>
</protein>
<evidence type="ECO:0000256" key="5">
    <source>
        <dbReference type="ARBA" id="ARBA00022679"/>
    </source>
</evidence>
<feature type="domain" description="Protein O-mannosyl-transferase C-terminal four TM" evidence="12">
    <location>
        <begin position="401"/>
        <end position="547"/>
    </location>
</feature>
<evidence type="ECO:0000256" key="2">
    <source>
        <dbReference type="ARBA" id="ARBA00004922"/>
    </source>
</evidence>
<dbReference type="InterPro" id="IPR027005">
    <property type="entry name" value="PMT-like"/>
</dbReference>
<keyword evidence="4 10" id="KW-0328">Glycosyltransferase</keyword>
<dbReference type="RefSeq" id="WP_149728595.1">
    <property type="nucleotide sequence ID" value="NZ_VUJV01000003.1"/>
</dbReference>
<organism evidence="13 14">
    <name type="scientific">Nocardioides humilatus</name>
    <dbReference type="NCBI Taxonomy" id="2607660"/>
    <lineage>
        <taxon>Bacteria</taxon>
        <taxon>Bacillati</taxon>
        <taxon>Actinomycetota</taxon>
        <taxon>Actinomycetes</taxon>
        <taxon>Propionibacteriales</taxon>
        <taxon>Nocardioidaceae</taxon>
        <taxon>Nocardioides</taxon>
    </lineage>
</organism>
<comment type="caution">
    <text evidence="13">The sequence shown here is derived from an EMBL/GenBank/DDBJ whole genome shotgun (WGS) entry which is preliminary data.</text>
</comment>
<dbReference type="InterPro" id="IPR032421">
    <property type="entry name" value="PMT_4TMC"/>
</dbReference>
<feature type="transmembrane region" description="Helical" evidence="10">
    <location>
        <begin position="156"/>
        <end position="177"/>
    </location>
</feature>
<dbReference type="AlphaFoldDB" id="A0A5B1LEW1"/>
<feature type="transmembrane region" description="Helical" evidence="10">
    <location>
        <begin position="320"/>
        <end position="341"/>
    </location>
</feature>